<reference evidence="4" key="1">
    <citation type="submission" date="2023-01" db="EMBL/GenBank/DDBJ databases">
        <title>Metagenome sequencing of chrysophaentin producing Chrysophaeum taylorii.</title>
        <authorList>
            <person name="Davison J."/>
            <person name="Bewley C."/>
        </authorList>
    </citation>
    <scope>NUCLEOTIDE SEQUENCE</scope>
    <source>
        <strain evidence="4">NIES-1699</strain>
    </source>
</reference>
<dbReference type="Pfam" id="PF08718">
    <property type="entry name" value="GLTP"/>
    <property type="match status" value="1"/>
</dbReference>
<keyword evidence="2" id="KW-1133">Transmembrane helix</keyword>
<keyword evidence="5" id="KW-1185">Reference proteome</keyword>
<evidence type="ECO:0000313" key="5">
    <source>
        <dbReference type="Proteomes" id="UP001230188"/>
    </source>
</evidence>
<keyword evidence="2" id="KW-0812">Transmembrane</keyword>
<name>A0AAD7XRA4_9STRA</name>
<dbReference type="Proteomes" id="UP001230188">
    <property type="component" value="Unassembled WGS sequence"/>
</dbReference>
<dbReference type="PANTHER" id="PTHR10219:SF25">
    <property type="entry name" value="PLECKSTRIN HOMOLOGY DOMAIN-CONTAINING FAMILY A MEMBER 8"/>
    <property type="match status" value="1"/>
</dbReference>
<dbReference type="GO" id="GO:1902388">
    <property type="term" value="F:ceramide 1-phosphate transfer activity"/>
    <property type="evidence" value="ECO:0007669"/>
    <property type="project" value="TreeGrafter"/>
</dbReference>
<dbReference type="GO" id="GO:1902387">
    <property type="term" value="F:ceramide 1-phosphate binding"/>
    <property type="evidence" value="ECO:0007669"/>
    <property type="project" value="TreeGrafter"/>
</dbReference>
<gene>
    <name evidence="4" type="ORF">CTAYLR_009568</name>
</gene>
<organism evidence="4 5">
    <name type="scientific">Chrysophaeum taylorii</name>
    <dbReference type="NCBI Taxonomy" id="2483200"/>
    <lineage>
        <taxon>Eukaryota</taxon>
        <taxon>Sar</taxon>
        <taxon>Stramenopiles</taxon>
        <taxon>Ochrophyta</taxon>
        <taxon>Pelagophyceae</taxon>
        <taxon>Pelagomonadales</taxon>
        <taxon>Pelagomonadaceae</taxon>
        <taxon>Chrysophaeum</taxon>
    </lineage>
</organism>
<dbReference type="AlphaFoldDB" id="A0AAD7XRA4"/>
<dbReference type="Gene3D" id="1.10.3520.10">
    <property type="entry name" value="Glycolipid transfer protein"/>
    <property type="match status" value="1"/>
</dbReference>
<sequence>MSELENGHQNDMMAVSVSLHESEVIVKARRRSLLVVRRLVMLVLLAVAWLRVLASSEPPAPPEEEAELRTATELFRRAASHRINGEIFVRGTRALVPWLDRLGGGLSSLVLVNVRKLEVAGVLDLEPVLATERRDGRFEKDDSATTATLWNGRVLGFIARFLDEILEADSLNTDLSLAARAAYKATLERHHPLYVRTAARAILSRLPDARTLFENRLGYPPDTWDTRLRADLDSLKTALDTFLIALKAALQRHDHVL</sequence>
<protein>
    <recommendedName>
        <fullName evidence="3">Glycolipid transfer protein domain-containing protein</fullName>
    </recommendedName>
</protein>
<dbReference type="EMBL" id="JAQMWT010000249">
    <property type="protein sequence ID" value="KAJ8606756.1"/>
    <property type="molecule type" value="Genomic_DNA"/>
</dbReference>
<dbReference type="PANTHER" id="PTHR10219">
    <property type="entry name" value="GLYCOLIPID TRANSFER PROTEIN-RELATED"/>
    <property type="match status" value="1"/>
</dbReference>
<feature type="transmembrane region" description="Helical" evidence="2">
    <location>
        <begin position="35"/>
        <end position="54"/>
    </location>
</feature>
<comment type="caution">
    <text evidence="4">The sequence shown here is derived from an EMBL/GenBank/DDBJ whole genome shotgun (WGS) entry which is preliminary data.</text>
</comment>
<proteinExistence type="predicted"/>
<keyword evidence="1" id="KW-0813">Transport</keyword>
<evidence type="ECO:0000259" key="3">
    <source>
        <dbReference type="Pfam" id="PF08718"/>
    </source>
</evidence>
<dbReference type="SUPFAM" id="SSF110004">
    <property type="entry name" value="Glycolipid transfer protein, GLTP"/>
    <property type="match status" value="1"/>
</dbReference>
<evidence type="ECO:0000256" key="1">
    <source>
        <dbReference type="ARBA" id="ARBA00022448"/>
    </source>
</evidence>
<dbReference type="GO" id="GO:0016020">
    <property type="term" value="C:membrane"/>
    <property type="evidence" value="ECO:0007669"/>
    <property type="project" value="TreeGrafter"/>
</dbReference>
<keyword evidence="2" id="KW-0472">Membrane</keyword>
<dbReference type="InterPro" id="IPR036497">
    <property type="entry name" value="GLTP_sf"/>
</dbReference>
<accession>A0AAD7XRA4</accession>
<feature type="domain" description="Glycolipid transfer protein" evidence="3">
    <location>
        <begin position="122"/>
        <end position="214"/>
    </location>
</feature>
<evidence type="ECO:0000256" key="2">
    <source>
        <dbReference type="SAM" id="Phobius"/>
    </source>
</evidence>
<dbReference type="InterPro" id="IPR014830">
    <property type="entry name" value="Glycolipid_transfer_prot_dom"/>
</dbReference>
<dbReference type="GO" id="GO:0005829">
    <property type="term" value="C:cytosol"/>
    <property type="evidence" value="ECO:0007669"/>
    <property type="project" value="TreeGrafter"/>
</dbReference>
<evidence type="ECO:0000313" key="4">
    <source>
        <dbReference type="EMBL" id="KAJ8606756.1"/>
    </source>
</evidence>